<dbReference type="SUPFAM" id="SSF48498">
    <property type="entry name" value="Tetracyclin repressor-like, C-terminal domain"/>
    <property type="match status" value="1"/>
</dbReference>
<proteinExistence type="predicted"/>
<evidence type="ECO:0000313" key="7">
    <source>
        <dbReference type="Proteomes" id="UP001519654"/>
    </source>
</evidence>
<dbReference type="EMBL" id="JAHKKG010000003">
    <property type="protein sequence ID" value="MBU2663820.1"/>
    <property type="molecule type" value="Genomic_DNA"/>
</dbReference>
<feature type="DNA-binding region" description="H-T-H motif" evidence="4">
    <location>
        <begin position="28"/>
        <end position="47"/>
    </location>
</feature>
<keyword evidence="3" id="KW-0804">Transcription</keyword>
<organism evidence="6 7">
    <name type="scientific">Paractinoplanes bogorensis</name>
    <dbReference type="NCBI Taxonomy" id="1610840"/>
    <lineage>
        <taxon>Bacteria</taxon>
        <taxon>Bacillati</taxon>
        <taxon>Actinomycetota</taxon>
        <taxon>Actinomycetes</taxon>
        <taxon>Micromonosporales</taxon>
        <taxon>Micromonosporaceae</taxon>
        <taxon>Paractinoplanes</taxon>
    </lineage>
</organism>
<evidence type="ECO:0000256" key="4">
    <source>
        <dbReference type="PROSITE-ProRule" id="PRU00335"/>
    </source>
</evidence>
<comment type="caution">
    <text evidence="6">The sequence shown here is derived from an EMBL/GenBank/DDBJ whole genome shotgun (WGS) entry which is preliminary data.</text>
</comment>
<dbReference type="RefSeq" id="WP_215785812.1">
    <property type="nucleotide sequence ID" value="NZ_JAHKKG010000003.1"/>
</dbReference>
<dbReference type="InterPro" id="IPR036271">
    <property type="entry name" value="Tet_transcr_reg_TetR-rel_C_sf"/>
</dbReference>
<dbReference type="PANTHER" id="PTHR30055:SF239">
    <property type="entry name" value="TRANSCRIPTIONAL REGULATORY PROTEIN"/>
    <property type="match status" value="1"/>
</dbReference>
<dbReference type="PROSITE" id="PS50977">
    <property type="entry name" value="HTH_TETR_2"/>
    <property type="match status" value="1"/>
</dbReference>
<gene>
    <name evidence="6" type="ORF">KOI35_09900</name>
</gene>
<evidence type="ECO:0000256" key="2">
    <source>
        <dbReference type="ARBA" id="ARBA00023125"/>
    </source>
</evidence>
<name>A0ABS5YK15_9ACTN</name>
<dbReference type="InterPro" id="IPR050109">
    <property type="entry name" value="HTH-type_TetR-like_transc_reg"/>
</dbReference>
<dbReference type="Pfam" id="PF13305">
    <property type="entry name" value="TetR_C_33"/>
    <property type="match status" value="1"/>
</dbReference>
<feature type="domain" description="HTH tetR-type" evidence="5">
    <location>
        <begin position="5"/>
        <end position="65"/>
    </location>
</feature>
<dbReference type="Proteomes" id="UP001519654">
    <property type="component" value="Unassembled WGS sequence"/>
</dbReference>
<dbReference type="Pfam" id="PF00440">
    <property type="entry name" value="TetR_N"/>
    <property type="match status" value="1"/>
</dbReference>
<sequence length="184" mass="19557">MARANLSPAVVVAAAAEMADRDGFEAVTLSALARHFGVQTASLYSHVRDRAALLAGVHELAMAELSDRIAMATAGRSGRDALVALAEAQRDYARQSPGRWTALQRGSAPSPASARLVSLTWAVLRGYHLSDDDLVHATRLLGATVNGWIALEGNGFAHRDPSPDVSWGRALDALDTVFHSWSST</sequence>
<evidence type="ECO:0000256" key="3">
    <source>
        <dbReference type="ARBA" id="ARBA00023163"/>
    </source>
</evidence>
<dbReference type="InterPro" id="IPR025996">
    <property type="entry name" value="MT1864/Rv1816-like_C"/>
</dbReference>
<accession>A0ABS5YK15</accession>
<reference evidence="6 7" key="1">
    <citation type="submission" date="2021-06" db="EMBL/GenBank/DDBJ databases">
        <title>Actinoplanes lichenicola sp. nov., and Actinoplanes ovalisporus sp. nov., isolated from lichen in Thailand.</title>
        <authorList>
            <person name="Saeng-In P."/>
            <person name="Kanchanasin P."/>
            <person name="Yuki M."/>
            <person name="Kudo T."/>
            <person name="Ohkuma M."/>
            <person name="Phongsopitanun W."/>
            <person name="Tanasupawat S."/>
        </authorList>
    </citation>
    <scope>NUCLEOTIDE SEQUENCE [LARGE SCALE GENOMIC DNA]</scope>
    <source>
        <strain evidence="6 7">NBRC 110975</strain>
    </source>
</reference>
<keyword evidence="7" id="KW-1185">Reference proteome</keyword>
<evidence type="ECO:0000259" key="5">
    <source>
        <dbReference type="PROSITE" id="PS50977"/>
    </source>
</evidence>
<keyword evidence="2 4" id="KW-0238">DNA-binding</keyword>
<keyword evidence="1" id="KW-0805">Transcription regulation</keyword>
<evidence type="ECO:0000313" key="6">
    <source>
        <dbReference type="EMBL" id="MBU2663820.1"/>
    </source>
</evidence>
<dbReference type="Gene3D" id="1.10.357.10">
    <property type="entry name" value="Tetracycline Repressor, domain 2"/>
    <property type="match status" value="1"/>
</dbReference>
<dbReference type="PANTHER" id="PTHR30055">
    <property type="entry name" value="HTH-TYPE TRANSCRIPTIONAL REGULATOR RUTR"/>
    <property type="match status" value="1"/>
</dbReference>
<dbReference type="Gene3D" id="1.10.10.60">
    <property type="entry name" value="Homeodomain-like"/>
    <property type="match status" value="1"/>
</dbReference>
<dbReference type="InterPro" id="IPR009057">
    <property type="entry name" value="Homeodomain-like_sf"/>
</dbReference>
<dbReference type="SUPFAM" id="SSF46689">
    <property type="entry name" value="Homeodomain-like"/>
    <property type="match status" value="1"/>
</dbReference>
<protein>
    <submittedName>
        <fullName evidence="6">TetR/AcrR family transcriptional regulator</fullName>
    </submittedName>
</protein>
<dbReference type="InterPro" id="IPR001647">
    <property type="entry name" value="HTH_TetR"/>
</dbReference>
<evidence type="ECO:0000256" key="1">
    <source>
        <dbReference type="ARBA" id="ARBA00023015"/>
    </source>
</evidence>